<evidence type="ECO:0000313" key="4">
    <source>
        <dbReference type="Proteomes" id="UP000789325"/>
    </source>
</evidence>
<sequence>MVNDAERGSEVVQFAVAVPLLMLVVFATVQLGGMTLVANQLSSEITRACRQFDVGGFERATDKEAFVEEEIVGASSQLRPDSLHVERVRWERQTRQDRGGAEDGSIEQRTTRLELSYDVRYELPSVLDVPGLSGQSLERSVTSIFCEGRAIEVEVGS</sequence>
<keyword evidence="1" id="KW-0472">Membrane</keyword>
<gene>
    <name evidence="3" type="ORF">K8V16_09895</name>
</gene>
<evidence type="ECO:0000259" key="2">
    <source>
        <dbReference type="Pfam" id="PF07811"/>
    </source>
</evidence>
<dbReference type="InterPro" id="IPR012495">
    <property type="entry name" value="TadE-like_dom"/>
</dbReference>
<comment type="caution">
    <text evidence="3">The sequence shown here is derived from an EMBL/GenBank/DDBJ whole genome shotgun (WGS) entry which is preliminary data.</text>
</comment>
<dbReference type="Proteomes" id="UP000789325">
    <property type="component" value="Unassembled WGS sequence"/>
</dbReference>
<name>A0A9D3ADR1_9ACTN</name>
<proteinExistence type="predicted"/>
<dbReference type="Pfam" id="PF07811">
    <property type="entry name" value="TadE"/>
    <property type="match status" value="1"/>
</dbReference>
<dbReference type="EMBL" id="DYZL01000201">
    <property type="protein sequence ID" value="HJH44088.1"/>
    <property type="molecule type" value="Genomic_DNA"/>
</dbReference>
<reference evidence="3" key="2">
    <citation type="submission" date="2021-09" db="EMBL/GenBank/DDBJ databases">
        <authorList>
            <person name="Gilroy R."/>
        </authorList>
    </citation>
    <scope>NUCLEOTIDE SEQUENCE</scope>
    <source>
        <strain evidence="3">USAMLcec12-2067</strain>
    </source>
</reference>
<feature type="domain" description="TadE-like" evidence="2">
    <location>
        <begin position="8"/>
        <end position="42"/>
    </location>
</feature>
<reference evidence="3" key="1">
    <citation type="journal article" date="2021" name="PeerJ">
        <title>Extensive microbial diversity within the chicken gut microbiome revealed by metagenomics and culture.</title>
        <authorList>
            <person name="Gilroy R."/>
            <person name="Ravi A."/>
            <person name="Getino M."/>
            <person name="Pursley I."/>
            <person name="Horton D.L."/>
            <person name="Alikhan N.F."/>
            <person name="Baker D."/>
            <person name="Gharbi K."/>
            <person name="Hall N."/>
            <person name="Watson M."/>
            <person name="Adriaenssens E.M."/>
            <person name="Foster-Nyarko E."/>
            <person name="Jarju S."/>
            <person name="Secka A."/>
            <person name="Antonio M."/>
            <person name="Oren A."/>
            <person name="Chaudhuri R.R."/>
            <person name="La Ragione R."/>
            <person name="Hildebrand F."/>
            <person name="Pallen M.J."/>
        </authorList>
    </citation>
    <scope>NUCLEOTIDE SEQUENCE</scope>
    <source>
        <strain evidence="3">USAMLcec12-2067</strain>
    </source>
</reference>
<evidence type="ECO:0000256" key="1">
    <source>
        <dbReference type="SAM" id="Phobius"/>
    </source>
</evidence>
<accession>A0A9D3ADR1</accession>
<feature type="transmembrane region" description="Helical" evidence="1">
    <location>
        <begin position="12"/>
        <end position="37"/>
    </location>
</feature>
<dbReference type="AlphaFoldDB" id="A0A9D3ADR1"/>
<evidence type="ECO:0000313" key="3">
    <source>
        <dbReference type="EMBL" id="HJH44088.1"/>
    </source>
</evidence>
<organism evidence="3 4">
    <name type="scientific">Rubneribacter badeniensis</name>
    <dbReference type="NCBI Taxonomy" id="2070688"/>
    <lineage>
        <taxon>Bacteria</taxon>
        <taxon>Bacillati</taxon>
        <taxon>Actinomycetota</taxon>
        <taxon>Coriobacteriia</taxon>
        <taxon>Eggerthellales</taxon>
        <taxon>Eggerthellaceae</taxon>
        <taxon>Rubneribacter</taxon>
    </lineage>
</organism>
<keyword evidence="1" id="KW-0812">Transmembrane</keyword>
<keyword evidence="1" id="KW-1133">Transmembrane helix</keyword>
<protein>
    <submittedName>
        <fullName evidence="3">Pilus assembly protein</fullName>
    </submittedName>
</protein>